<sequence length="622" mass="71630">MILVVDKIQILKKNEGIQLPDFVVITGANGSGKSKLISELALGNPCYLTDDDGNRYIRRNVFNVSPDVESRLQVMPHDGEVSIYERQLALLKYYIRERESETDILSRDFIYEAFNRLENVFLDGGGVSLPSINEAFIENINYIIKTSKKRPQDISVHDFFVYKKIEYTGLLQSNLNDLFKQYIYKYNFYKELIGNESPPWVVFNNLLAESGLNYKVSMRDLDRGVTNLDLDIHLIKNAERIEFTDLSSGEKVIMSLIFAMYNFASETPENPYPESILPEYILFDEPDATLHPSMVKYFLNVLEKYFLGKKEIKLIMTTHSPTTVALAPDDSIFLMDDGVLKKSDKAIAIKSLTVGLKNLSIYYNHRKDVFVESGTDKYFFERIYEKLKDLRLENDISLHFISSGDKGSGWVNVNRLVKDLTNSGNKSTCGIIDWDNKHNESDRVKLLGGGKRHCIENYILDPLLWGLFIIQDNHPNFNEYYGLNKVDDHTNYLDFDSEKLQNIVNAVIGKLENAIGKIEQVVNIESKEKSIPLEKLDEQNLKQISVELINGNIITLPQWFMLSKKEDLEEIYFTAYSNVWKKHNANGNIKNTLITKTLSIYIKLLPIDILETFKRVQEIPYN</sequence>
<gene>
    <name evidence="2" type="ORF">GCM10023149_52860</name>
</gene>
<comment type="caution">
    <text evidence="2">The sequence shown here is derived from an EMBL/GenBank/DDBJ whole genome shotgun (WGS) entry which is preliminary data.</text>
</comment>
<evidence type="ECO:0000313" key="3">
    <source>
        <dbReference type="Proteomes" id="UP001500582"/>
    </source>
</evidence>
<dbReference type="SUPFAM" id="SSF52540">
    <property type="entry name" value="P-loop containing nucleoside triphosphate hydrolases"/>
    <property type="match status" value="1"/>
</dbReference>
<feature type="domain" description="ATPase AAA-type core" evidence="1">
    <location>
        <begin position="22"/>
        <end position="324"/>
    </location>
</feature>
<evidence type="ECO:0000259" key="1">
    <source>
        <dbReference type="Pfam" id="PF13304"/>
    </source>
</evidence>
<dbReference type="Proteomes" id="UP001500582">
    <property type="component" value="Unassembled WGS sequence"/>
</dbReference>
<protein>
    <recommendedName>
        <fullName evidence="1">ATPase AAA-type core domain-containing protein</fullName>
    </recommendedName>
</protein>
<dbReference type="InterPro" id="IPR027417">
    <property type="entry name" value="P-loop_NTPase"/>
</dbReference>
<dbReference type="InterPro" id="IPR003959">
    <property type="entry name" value="ATPase_AAA_core"/>
</dbReference>
<name>A0ABP8HLQ3_9SPHI</name>
<dbReference type="CDD" id="cd00267">
    <property type="entry name" value="ABC_ATPase"/>
    <property type="match status" value="1"/>
</dbReference>
<dbReference type="Gene3D" id="3.40.50.300">
    <property type="entry name" value="P-loop containing nucleotide triphosphate hydrolases"/>
    <property type="match status" value="1"/>
</dbReference>
<accession>A0ABP8HLQ3</accession>
<dbReference type="PANTHER" id="PTHR43581">
    <property type="entry name" value="ATP/GTP PHOSPHATASE"/>
    <property type="match status" value="1"/>
</dbReference>
<proteinExistence type="predicted"/>
<reference evidence="3" key="1">
    <citation type="journal article" date="2019" name="Int. J. Syst. Evol. Microbiol.">
        <title>The Global Catalogue of Microorganisms (GCM) 10K type strain sequencing project: providing services to taxonomists for standard genome sequencing and annotation.</title>
        <authorList>
            <consortium name="The Broad Institute Genomics Platform"/>
            <consortium name="The Broad Institute Genome Sequencing Center for Infectious Disease"/>
            <person name="Wu L."/>
            <person name="Ma J."/>
        </authorList>
    </citation>
    <scope>NUCLEOTIDE SEQUENCE [LARGE SCALE GENOMIC DNA]</scope>
    <source>
        <strain evidence="3">JCM 17705</strain>
    </source>
</reference>
<dbReference type="EMBL" id="BAABFT010000027">
    <property type="protein sequence ID" value="GAA4340970.1"/>
    <property type="molecule type" value="Genomic_DNA"/>
</dbReference>
<dbReference type="InterPro" id="IPR051396">
    <property type="entry name" value="Bact_Antivir_Def_Nuclease"/>
</dbReference>
<organism evidence="2 3">
    <name type="scientific">Mucilaginibacter gynuensis</name>
    <dbReference type="NCBI Taxonomy" id="1302236"/>
    <lineage>
        <taxon>Bacteria</taxon>
        <taxon>Pseudomonadati</taxon>
        <taxon>Bacteroidota</taxon>
        <taxon>Sphingobacteriia</taxon>
        <taxon>Sphingobacteriales</taxon>
        <taxon>Sphingobacteriaceae</taxon>
        <taxon>Mucilaginibacter</taxon>
    </lineage>
</organism>
<keyword evidence="3" id="KW-1185">Reference proteome</keyword>
<dbReference type="RefSeq" id="WP_345214245.1">
    <property type="nucleotide sequence ID" value="NZ_BAABFT010000027.1"/>
</dbReference>
<dbReference type="PANTHER" id="PTHR43581:SF4">
    <property type="entry name" value="ATP_GTP PHOSPHATASE"/>
    <property type="match status" value="1"/>
</dbReference>
<dbReference type="Pfam" id="PF13304">
    <property type="entry name" value="AAA_21"/>
    <property type="match status" value="1"/>
</dbReference>
<evidence type="ECO:0000313" key="2">
    <source>
        <dbReference type="EMBL" id="GAA4340970.1"/>
    </source>
</evidence>